<dbReference type="Proteomes" id="UP000811609">
    <property type="component" value="Chromosome 15"/>
</dbReference>
<accession>A0A8T1ND08</accession>
<evidence type="ECO:0000313" key="8">
    <source>
        <dbReference type="Proteomes" id="UP000811609"/>
    </source>
</evidence>
<dbReference type="Pfam" id="PF03106">
    <property type="entry name" value="WRKY"/>
    <property type="match status" value="1"/>
</dbReference>
<dbReference type="AlphaFoldDB" id="A0A8T1ND08"/>
<reference evidence="7" key="1">
    <citation type="submission" date="2020-12" db="EMBL/GenBank/DDBJ databases">
        <title>WGS assembly of Carya illinoinensis cv. Pawnee.</title>
        <authorList>
            <person name="Platts A."/>
            <person name="Shu S."/>
            <person name="Wright S."/>
            <person name="Barry K."/>
            <person name="Edger P."/>
            <person name="Pires J.C."/>
            <person name="Schmutz J."/>
        </authorList>
    </citation>
    <scope>NUCLEOTIDE SEQUENCE</scope>
    <source>
        <tissue evidence="7">Leaf</tissue>
    </source>
</reference>
<keyword evidence="8" id="KW-1185">Reference proteome</keyword>
<dbReference type="PROSITE" id="PS50811">
    <property type="entry name" value="WRKY"/>
    <property type="match status" value="1"/>
</dbReference>
<dbReference type="PANTHER" id="PTHR31221:SF112">
    <property type="entry name" value="WRKY TRANSCRIPTION FACTOR 50-RELATED"/>
    <property type="match status" value="1"/>
</dbReference>
<comment type="subcellular location">
    <subcellularLocation>
        <location evidence="1">Nucleus</location>
    </subcellularLocation>
</comment>
<evidence type="ECO:0000256" key="1">
    <source>
        <dbReference type="ARBA" id="ARBA00004123"/>
    </source>
</evidence>
<keyword evidence="3" id="KW-0238">DNA-binding</keyword>
<dbReference type="Gene3D" id="2.20.25.80">
    <property type="entry name" value="WRKY domain"/>
    <property type="match status" value="1"/>
</dbReference>
<evidence type="ECO:0000256" key="2">
    <source>
        <dbReference type="ARBA" id="ARBA00023015"/>
    </source>
</evidence>
<feature type="domain" description="WRKY" evidence="6">
    <location>
        <begin position="82"/>
        <end position="147"/>
    </location>
</feature>
<dbReference type="FunFam" id="2.20.25.80:FF:000003">
    <property type="entry name" value="WRKY transcription factor 57"/>
    <property type="match status" value="1"/>
</dbReference>
<evidence type="ECO:0000313" key="7">
    <source>
        <dbReference type="EMBL" id="KAG6626940.1"/>
    </source>
</evidence>
<name>A0A8T1ND08_CARIL</name>
<dbReference type="InterPro" id="IPR044810">
    <property type="entry name" value="WRKY_plant"/>
</dbReference>
<keyword evidence="5" id="KW-0539">Nucleus</keyword>
<keyword evidence="4" id="KW-0804">Transcription</keyword>
<evidence type="ECO:0000256" key="4">
    <source>
        <dbReference type="ARBA" id="ARBA00023163"/>
    </source>
</evidence>
<dbReference type="SMART" id="SM00774">
    <property type="entry name" value="WRKY"/>
    <property type="match status" value="1"/>
</dbReference>
<evidence type="ECO:0000256" key="5">
    <source>
        <dbReference type="ARBA" id="ARBA00023242"/>
    </source>
</evidence>
<keyword evidence="2" id="KW-0805">Transcription regulation</keyword>
<sequence length="148" mass="17348">MSDNNSRPSDSRDRQYVIELPNFEPSEFLMFEEWPDEDAAYNASVEPVQNPVYQANEVVLGDDGSGRERRETKERVAFKTISEVEILDDGFKWRKYGKKMVKNSPNPRNYYRCSVDGCPVKKRVERDRDDPRYVITTYEGVHNHQSSF</sequence>
<dbReference type="InterPro" id="IPR003657">
    <property type="entry name" value="WRKY_dom"/>
</dbReference>
<dbReference type="SUPFAM" id="SSF118290">
    <property type="entry name" value="WRKY DNA-binding domain"/>
    <property type="match status" value="1"/>
</dbReference>
<dbReference type="GO" id="GO:0043565">
    <property type="term" value="F:sequence-specific DNA binding"/>
    <property type="evidence" value="ECO:0007669"/>
    <property type="project" value="InterPro"/>
</dbReference>
<dbReference type="GO" id="GO:0005634">
    <property type="term" value="C:nucleus"/>
    <property type="evidence" value="ECO:0007669"/>
    <property type="project" value="UniProtKB-SubCell"/>
</dbReference>
<dbReference type="InterPro" id="IPR036576">
    <property type="entry name" value="WRKY_dom_sf"/>
</dbReference>
<dbReference type="GO" id="GO:0003700">
    <property type="term" value="F:DNA-binding transcription factor activity"/>
    <property type="evidence" value="ECO:0007669"/>
    <property type="project" value="InterPro"/>
</dbReference>
<dbReference type="EMBL" id="CM031823">
    <property type="protein sequence ID" value="KAG6626940.1"/>
    <property type="molecule type" value="Genomic_DNA"/>
</dbReference>
<organism evidence="7 8">
    <name type="scientific">Carya illinoinensis</name>
    <name type="common">Pecan</name>
    <dbReference type="NCBI Taxonomy" id="32201"/>
    <lineage>
        <taxon>Eukaryota</taxon>
        <taxon>Viridiplantae</taxon>
        <taxon>Streptophyta</taxon>
        <taxon>Embryophyta</taxon>
        <taxon>Tracheophyta</taxon>
        <taxon>Spermatophyta</taxon>
        <taxon>Magnoliopsida</taxon>
        <taxon>eudicotyledons</taxon>
        <taxon>Gunneridae</taxon>
        <taxon>Pentapetalae</taxon>
        <taxon>rosids</taxon>
        <taxon>fabids</taxon>
        <taxon>Fagales</taxon>
        <taxon>Juglandaceae</taxon>
        <taxon>Carya</taxon>
    </lineage>
</organism>
<protein>
    <recommendedName>
        <fullName evidence="6">WRKY domain-containing protein</fullName>
    </recommendedName>
</protein>
<comment type="caution">
    <text evidence="7">The sequence shown here is derived from an EMBL/GenBank/DDBJ whole genome shotgun (WGS) entry which is preliminary data.</text>
</comment>
<evidence type="ECO:0000259" key="6">
    <source>
        <dbReference type="PROSITE" id="PS50811"/>
    </source>
</evidence>
<gene>
    <name evidence="7" type="ORF">CIPAW_15G087700</name>
</gene>
<dbReference type="PANTHER" id="PTHR31221">
    <property type="entry name" value="WRKY TRANSCRIPTION FACTOR PROTEIN 1-RELATED"/>
    <property type="match status" value="1"/>
</dbReference>
<evidence type="ECO:0000256" key="3">
    <source>
        <dbReference type="ARBA" id="ARBA00023125"/>
    </source>
</evidence>
<proteinExistence type="predicted"/>